<organism evidence="2 3">
    <name type="scientific">Daedalea quercina L-15889</name>
    <dbReference type="NCBI Taxonomy" id="1314783"/>
    <lineage>
        <taxon>Eukaryota</taxon>
        <taxon>Fungi</taxon>
        <taxon>Dikarya</taxon>
        <taxon>Basidiomycota</taxon>
        <taxon>Agaricomycotina</taxon>
        <taxon>Agaricomycetes</taxon>
        <taxon>Polyporales</taxon>
        <taxon>Fomitopsis</taxon>
    </lineage>
</organism>
<accession>A0A165NJ66</accession>
<feature type="region of interest" description="Disordered" evidence="1">
    <location>
        <begin position="131"/>
        <end position="165"/>
    </location>
</feature>
<dbReference type="Proteomes" id="UP000076727">
    <property type="component" value="Unassembled WGS sequence"/>
</dbReference>
<name>A0A165NJ66_9APHY</name>
<evidence type="ECO:0000313" key="3">
    <source>
        <dbReference type="Proteomes" id="UP000076727"/>
    </source>
</evidence>
<evidence type="ECO:0000256" key="1">
    <source>
        <dbReference type="SAM" id="MobiDB-lite"/>
    </source>
</evidence>
<protein>
    <submittedName>
        <fullName evidence="2">Uncharacterized protein</fullName>
    </submittedName>
</protein>
<dbReference type="EMBL" id="KV429081">
    <property type="protein sequence ID" value="KZT67031.1"/>
    <property type="molecule type" value="Genomic_DNA"/>
</dbReference>
<dbReference type="OrthoDB" id="2799413at2759"/>
<sequence length="165" mass="18557">MTPGGILEDMFRALSSKTPDPIAIKEVLGIRNVAVVIPTEVVWVSCPDTAYFMKPALYHGKGDKWQGSKLRASLKTQEDRDICAVREDIQKYENHVCELRVETDAVVHRLAACKDHISRLVRATRGELDKYKNGAPEHSDGEMFRVVDGPEDQKHATRKVRSDLS</sequence>
<keyword evidence="3" id="KW-1185">Reference proteome</keyword>
<feature type="compositionally biased region" description="Basic and acidic residues" evidence="1">
    <location>
        <begin position="151"/>
        <end position="165"/>
    </location>
</feature>
<evidence type="ECO:0000313" key="2">
    <source>
        <dbReference type="EMBL" id="KZT67031.1"/>
    </source>
</evidence>
<feature type="compositionally biased region" description="Basic and acidic residues" evidence="1">
    <location>
        <begin position="131"/>
        <end position="145"/>
    </location>
</feature>
<proteinExistence type="predicted"/>
<gene>
    <name evidence="2" type="ORF">DAEQUDRAFT_427985</name>
</gene>
<dbReference type="AlphaFoldDB" id="A0A165NJ66"/>
<reference evidence="2 3" key="1">
    <citation type="journal article" date="2016" name="Mol. Biol. Evol.">
        <title>Comparative Genomics of Early-Diverging Mushroom-Forming Fungi Provides Insights into the Origins of Lignocellulose Decay Capabilities.</title>
        <authorList>
            <person name="Nagy L.G."/>
            <person name="Riley R."/>
            <person name="Tritt A."/>
            <person name="Adam C."/>
            <person name="Daum C."/>
            <person name="Floudas D."/>
            <person name="Sun H."/>
            <person name="Yadav J.S."/>
            <person name="Pangilinan J."/>
            <person name="Larsson K.H."/>
            <person name="Matsuura K."/>
            <person name="Barry K."/>
            <person name="Labutti K."/>
            <person name="Kuo R."/>
            <person name="Ohm R.A."/>
            <person name="Bhattacharya S.S."/>
            <person name="Shirouzu T."/>
            <person name="Yoshinaga Y."/>
            <person name="Martin F.M."/>
            <person name="Grigoriev I.V."/>
            <person name="Hibbett D.S."/>
        </authorList>
    </citation>
    <scope>NUCLEOTIDE SEQUENCE [LARGE SCALE GENOMIC DNA]</scope>
    <source>
        <strain evidence="2 3">L-15889</strain>
    </source>
</reference>